<sequence length="148" mass="16277">MDPKTSLGIAQSAVWCGSLGIGPGLHWWSIPGQSSVYREHDLSREVDMSPSAGSILWDSRLRLLEGIDLPKTGLAVRAVACFGSPGNPWRVFALAMQMGSRFRRPRCEASRGPVGHAWAYRDILNDALAALSVIQHTCRLRTLRVRVP</sequence>
<protein>
    <submittedName>
        <fullName evidence="1">Uncharacterized protein</fullName>
    </submittedName>
</protein>
<comment type="caution">
    <text evidence="1">The sequence shown here is derived from an EMBL/GenBank/DDBJ whole genome shotgun (WGS) entry which is preliminary data.</text>
</comment>
<dbReference type="EMBL" id="PGOL01001726">
    <property type="protein sequence ID" value="PKI55043.1"/>
    <property type="molecule type" value="Genomic_DNA"/>
</dbReference>
<keyword evidence="2" id="KW-1185">Reference proteome</keyword>
<dbReference type="AlphaFoldDB" id="A0A2I0JGE2"/>
<proteinExistence type="predicted"/>
<dbReference type="Proteomes" id="UP000233551">
    <property type="component" value="Unassembled WGS sequence"/>
</dbReference>
<evidence type="ECO:0000313" key="1">
    <source>
        <dbReference type="EMBL" id="PKI55043.1"/>
    </source>
</evidence>
<accession>A0A2I0JGE2</accession>
<evidence type="ECO:0000313" key="2">
    <source>
        <dbReference type="Proteomes" id="UP000233551"/>
    </source>
</evidence>
<name>A0A2I0JGE2_PUNGR</name>
<reference evidence="1 2" key="1">
    <citation type="submission" date="2017-11" db="EMBL/GenBank/DDBJ databases">
        <title>De-novo sequencing of pomegranate (Punica granatum L.) genome.</title>
        <authorList>
            <person name="Akparov Z."/>
            <person name="Amiraslanov A."/>
            <person name="Hajiyeva S."/>
            <person name="Abbasov M."/>
            <person name="Kaur K."/>
            <person name="Hamwieh A."/>
            <person name="Solovyev V."/>
            <person name="Salamov A."/>
            <person name="Braich B."/>
            <person name="Kosarev P."/>
            <person name="Mahmoud A."/>
            <person name="Hajiyev E."/>
            <person name="Babayeva S."/>
            <person name="Izzatullayeva V."/>
            <person name="Mammadov A."/>
            <person name="Mammadov A."/>
            <person name="Sharifova S."/>
            <person name="Ojaghi J."/>
            <person name="Eynullazada K."/>
            <person name="Bayramov B."/>
            <person name="Abdulazimova A."/>
            <person name="Shahmuradov I."/>
        </authorList>
    </citation>
    <scope>NUCLEOTIDE SEQUENCE [LARGE SCALE GENOMIC DNA]</scope>
    <source>
        <strain evidence="2">cv. AG2017</strain>
        <tissue evidence="1">Leaf</tissue>
    </source>
</reference>
<organism evidence="1 2">
    <name type="scientific">Punica granatum</name>
    <name type="common">Pomegranate</name>
    <dbReference type="NCBI Taxonomy" id="22663"/>
    <lineage>
        <taxon>Eukaryota</taxon>
        <taxon>Viridiplantae</taxon>
        <taxon>Streptophyta</taxon>
        <taxon>Embryophyta</taxon>
        <taxon>Tracheophyta</taxon>
        <taxon>Spermatophyta</taxon>
        <taxon>Magnoliopsida</taxon>
        <taxon>eudicotyledons</taxon>
        <taxon>Gunneridae</taxon>
        <taxon>Pentapetalae</taxon>
        <taxon>rosids</taxon>
        <taxon>malvids</taxon>
        <taxon>Myrtales</taxon>
        <taxon>Lythraceae</taxon>
        <taxon>Punica</taxon>
    </lineage>
</organism>
<gene>
    <name evidence="1" type="ORF">CRG98_024569</name>
</gene>